<dbReference type="AlphaFoldDB" id="A0A4R7JIT5"/>
<dbReference type="OrthoDB" id="5659946at2"/>
<reference evidence="2 3" key="1">
    <citation type="submission" date="2019-03" db="EMBL/GenBank/DDBJ databases">
        <title>Genomic Encyclopedia of Type Strains, Phase IV (KMG-IV): sequencing the most valuable type-strain genomes for metagenomic binning, comparative biology and taxonomic classification.</title>
        <authorList>
            <person name="Goeker M."/>
        </authorList>
    </citation>
    <scope>NUCLEOTIDE SEQUENCE [LARGE SCALE GENOMIC DNA]</scope>
    <source>
        <strain evidence="2 3">DSM 15505</strain>
    </source>
</reference>
<feature type="transmembrane region" description="Helical" evidence="1">
    <location>
        <begin position="251"/>
        <end position="273"/>
    </location>
</feature>
<proteinExistence type="predicted"/>
<comment type="caution">
    <text evidence="2">The sequence shown here is derived from an EMBL/GenBank/DDBJ whole genome shotgun (WGS) entry which is preliminary data.</text>
</comment>
<evidence type="ECO:0000256" key="1">
    <source>
        <dbReference type="SAM" id="Phobius"/>
    </source>
</evidence>
<feature type="transmembrane region" description="Helical" evidence="1">
    <location>
        <begin position="218"/>
        <end position="239"/>
    </location>
</feature>
<name>A0A4R7JIT5_9GAMM</name>
<feature type="transmembrane region" description="Helical" evidence="1">
    <location>
        <begin position="12"/>
        <end position="41"/>
    </location>
</feature>
<dbReference type="RefSeq" id="WP_133737010.1">
    <property type="nucleotide sequence ID" value="NZ_SOAX01000007.1"/>
</dbReference>
<keyword evidence="1" id="KW-0812">Transmembrane</keyword>
<evidence type="ECO:0000313" key="2">
    <source>
        <dbReference type="EMBL" id="TDT37820.1"/>
    </source>
</evidence>
<dbReference type="EMBL" id="SOAX01000007">
    <property type="protein sequence ID" value="TDT37820.1"/>
    <property type="molecule type" value="Genomic_DNA"/>
</dbReference>
<accession>A0A4R7JIT5</accession>
<feature type="transmembrane region" description="Helical" evidence="1">
    <location>
        <begin position="71"/>
        <end position="89"/>
    </location>
</feature>
<dbReference type="Proteomes" id="UP000295830">
    <property type="component" value="Unassembled WGS sequence"/>
</dbReference>
<organism evidence="2 3">
    <name type="scientific">Halospina denitrificans</name>
    <dbReference type="NCBI Taxonomy" id="332522"/>
    <lineage>
        <taxon>Bacteria</taxon>
        <taxon>Pseudomonadati</taxon>
        <taxon>Pseudomonadota</taxon>
        <taxon>Gammaproteobacteria</taxon>
        <taxon>Halospina</taxon>
    </lineage>
</organism>
<feature type="transmembrane region" description="Helical" evidence="1">
    <location>
        <begin position="192"/>
        <end position="212"/>
    </location>
</feature>
<keyword evidence="3" id="KW-1185">Reference proteome</keyword>
<feature type="transmembrane region" description="Helical" evidence="1">
    <location>
        <begin position="48"/>
        <end position="65"/>
    </location>
</feature>
<feature type="transmembrane region" description="Helical" evidence="1">
    <location>
        <begin position="148"/>
        <end position="171"/>
    </location>
</feature>
<sequence>MQRLAEFILRGPVYAAGVALVAMAVPFLFWVSAAAVALVTLRLGPRQGLNVGIWALLPGAAWFLWGMDPAPLAVLLLTMVMSAILQATVSWEKALIGGAAAAIAVAHAIPLVAPDFFGQVTGMAEQVYSEMDSEATANLPEGQDPASVIRMMMIATLGLLNYGLAVLSTLLARGWQAKLFNPGGLKKEFHEFRLSAPVALAVLVVLAVGDYVGLNPTLLLLVLGLPLFMAGIALVHGVVAKRELARGWLVGFYIALIILTPWLFLVLMIAAIIDSWFDIRQRL</sequence>
<keyword evidence="1" id="KW-1133">Transmembrane helix</keyword>
<feature type="transmembrane region" description="Helical" evidence="1">
    <location>
        <begin position="94"/>
        <end position="113"/>
    </location>
</feature>
<protein>
    <submittedName>
        <fullName evidence="2">Uncharacterized protein</fullName>
    </submittedName>
</protein>
<evidence type="ECO:0000313" key="3">
    <source>
        <dbReference type="Proteomes" id="UP000295830"/>
    </source>
</evidence>
<gene>
    <name evidence="2" type="ORF">DES49_2781</name>
</gene>
<keyword evidence="1" id="KW-0472">Membrane</keyword>